<dbReference type="Proteomes" id="UP000254266">
    <property type="component" value="Unassembled WGS sequence"/>
</dbReference>
<gene>
    <name evidence="2" type="ORF">DIZ80_05500</name>
</gene>
<keyword evidence="1" id="KW-1133">Transmembrane helix</keyword>
<dbReference type="EMBL" id="QFXC01000007">
    <property type="protein sequence ID" value="RDH84920.1"/>
    <property type="molecule type" value="Genomic_DNA"/>
</dbReference>
<organism evidence="2 3">
    <name type="scientific">endosymbiont of Galathealinum brachiosum</name>
    <dbReference type="NCBI Taxonomy" id="2200906"/>
    <lineage>
        <taxon>Bacteria</taxon>
        <taxon>Pseudomonadati</taxon>
        <taxon>Pseudomonadota</taxon>
        <taxon>Gammaproteobacteria</taxon>
        <taxon>sulfur-oxidizing symbionts</taxon>
    </lineage>
</organism>
<sequence>MEKLKEDQMINVIVANVIALCVYVFVLNNLWDVMPADISLLGRLLSFSLILVSPFIAYKLYKRNLDY</sequence>
<dbReference type="AlphaFoldDB" id="A0A370DK13"/>
<protein>
    <submittedName>
        <fullName evidence="2">Uncharacterized protein</fullName>
    </submittedName>
</protein>
<name>A0A370DK13_9GAMM</name>
<proteinExistence type="predicted"/>
<accession>A0A370DK13</accession>
<evidence type="ECO:0000313" key="3">
    <source>
        <dbReference type="Proteomes" id="UP000254266"/>
    </source>
</evidence>
<comment type="caution">
    <text evidence="2">The sequence shown here is derived from an EMBL/GenBank/DDBJ whole genome shotgun (WGS) entry which is preliminary data.</text>
</comment>
<reference evidence="2 3" key="1">
    <citation type="journal article" date="2018" name="ISME J.">
        <title>Endosymbiont genomes yield clues of tubeworm success.</title>
        <authorList>
            <person name="Li Y."/>
            <person name="Liles M.R."/>
            <person name="Halanych K.M."/>
        </authorList>
    </citation>
    <scope>NUCLEOTIDE SEQUENCE [LARGE SCALE GENOMIC DNA]</scope>
    <source>
        <strain evidence="2">A1464</strain>
    </source>
</reference>
<keyword evidence="1" id="KW-0812">Transmembrane</keyword>
<feature type="transmembrane region" description="Helical" evidence="1">
    <location>
        <begin position="43"/>
        <end position="61"/>
    </location>
</feature>
<evidence type="ECO:0000313" key="2">
    <source>
        <dbReference type="EMBL" id="RDH84920.1"/>
    </source>
</evidence>
<feature type="transmembrane region" description="Helical" evidence="1">
    <location>
        <begin position="12"/>
        <end position="31"/>
    </location>
</feature>
<evidence type="ECO:0000256" key="1">
    <source>
        <dbReference type="SAM" id="Phobius"/>
    </source>
</evidence>
<keyword evidence="3" id="KW-1185">Reference proteome</keyword>
<keyword evidence="1" id="KW-0472">Membrane</keyword>